<reference evidence="6" key="1">
    <citation type="journal article" date="2019" name="Int. J. Syst. Evol. Microbiol.">
        <title>The Global Catalogue of Microorganisms (GCM) 10K type strain sequencing project: providing services to taxonomists for standard genome sequencing and annotation.</title>
        <authorList>
            <consortium name="The Broad Institute Genomics Platform"/>
            <consortium name="The Broad Institute Genome Sequencing Center for Infectious Disease"/>
            <person name="Wu L."/>
            <person name="Ma J."/>
        </authorList>
    </citation>
    <scope>NUCLEOTIDE SEQUENCE [LARGE SCALE GENOMIC DNA]</scope>
    <source>
        <strain evidence="6">JCM 31037</strain>
    </source>
</reference>
<keyword evidence="2 5" id="KW-0808">Transferase</keyword>
<dbReference type="InterPro" id="IPR041698">
    <property type="entry name" value="Methyltransf_25"/>
</dbReference>
<dbReference type="PANTHER" id="PTHR43464">
    <property type="entry name" value="METHYLTRANSFERASE"/>
    <property type="match status" value="1"/>
</dbReference>
<dbReference type="GO" id="GO:0008168">
    <property type="term" value="F:methyltransferase activity"/>
    <property type="evidence" value="ECO:0007669"/>
    <property type="project" value="UniProtKB-KW"/>
</dbReference>
<accession>A0ABW3YD51</accession>
<protein>
    <submittedName>
        <fullName evidence="5">Class I SAM-dependent methyltransferase</fullName>
        <ecNumber evidence="5">2.1.1.-</ecNumber>
    </submittedName>
</protein>
<evidence type="ECO:0000256" key="3">
    <source>
        <dbReference type="ARBA" id="ARBA00022691"/>
    </source>
</evidence>
<feature type="domain" description="Methyltransferase" evidence="4">
    <location>
        <begin position="46"/>
        <end position="136"/>
    </location>
</feature>
<evidence type="ECO:0000259" key="4">
    <source>
        <dbReference type="Pfam" id="PF13649"/>
    </source>
</evidence>
<evidence type="ECO:0000256" key="1">
    <source>
        <dbReference type="ARBA" id="ARBA00022603"/>
    </source>
</evidence>
<dbReference type="EMBL" id="JBHTMP010000014">
    <property type="protein sequence ID" value="MFD1321780.1"/>
    <property type="molecule type" value="Genomic_DNA"/>
</dbReference>
<dbReference type="Pfam" id="PF13649">
    <property type="entry name" value="Methyltransf_25"/>
    <property type="match status" value="1"/>
</dbReference>
<dbReference type="Proteomes" id="UP001597260">
    <property type="component" value="Unassembled WGS sequence"/>
</dbReference>
<dbReference type="CDD" id="cd02440">
    <property type="entry name" value="AdoMet_MTases"/>
    <property type="match status" value="1"/>
</dbReference>
<comment type="caution">
    <text evidence="5">The sequence shown here is derived from an EMBL/GenBank/DDBJ whole genome shotgun (WGS) entry which is preliminary data.</text>
</comment>
<gene>
    <name evidence="5" type="ORF">ACFQ4H_11835</name>
</gene>
<keyword evidence="1 5" id="KW-0489">Methyltransferase</keyword>
<name>A0ABW3YD51_9ACTN</name>
<proteinExistence type="predicted"/>
<evidence type="ECO:0000313" key="6">
    <source>
        <dbReference type="Proteomes" id="UP001597260"/>
    </source>
</evidence>
<dbReference type="Gene3D" id="3.40.50.150">
    <property type="entry name" value="Vaccinia Virus protein VP39"/>
    <property type="match status" value="1"/>
</dbReference>
<dbReference type="EC" id="2.1.1.-" evidence="5"/>
<keyword evidence="3" id="KW-0949">S-adenosyl-L-methionine</keyword>
<dbReference type="InterPro" id="IPR029063">
    <property type="entry name" value="SAM-dependent_MTases_sf"/>
</dbReference>
<dbReference type="RefSeq" id="WP_377570053.1">
    <property type="nucleotide sequence ID" value="NZ_JBHTMP010000014.1"/>
</dbReference>
<sequence>MLRDEIMEFYRQGGEHSRLAEGQGRWEYLRTWDVLSRVLPTAPAKVLDVGGATGVYAEPLAAAGYTVHVVDPVPEQVAAAGRHPGVTAAVGDARALPAADGSTDAVLLLGPLYHLVSRVERVQAWREAARVVRPGGPVVAATISRFASLFDGFTKGYFDDPQYGPIVDRALTDGVHANDESADRTWFTTAYFHRPEEIADEVAEAGLDLERIVAVEGPVWLADSRLAELLADTGRTELLLRRLRDIEAEPSLLGASSHLLAVARRRQPPGAGST</sequence>
<dbReference type="GO" id="GO:0032259">
    <property type="term" value="P:methylation"/>
    <property type="evidence" value="ECO:0007669"/>
    <property type="project" value="UniProtKB-KW"/>
</dbReference>
<evidence type="ECO:0000256" key="2">
    <source>
        <dbReference type="ARBA" id="ARBA00022679"/>
    </source>
</evidence>
<dbReference type="SUPFAM" id="SSF53335">
    <property type="entry name" value="S-adenosyl-L-methionine-dependent methyltransferases"/>
    <property type="match status" value="1"/>
</dbReference>
<evidence type="ECO:0000313" key="5">
    <source>
        <dbReference type="EMBL" id="MFD1321780.1"/>
    </source>
</evidence>
<dbReference type="PANTHER" id="PTHR43464:SF19">
    <property type="entry name" value="UBIQUINONE BIOSYNTHESIS O-METHYLTRANSFERASE, MITOCHONDRIAL"/>
    <property type="match status" value="1"/>
</dbReference>
<keyword evidence="6" id="KW-1185">Reference proteome</keyword>
<organism evidence="5 6">
    <name type="scientific">Micromonospora sonneratiae</name>
    <dbReference type="NCBI Taxonomy" id="1184706"/>
    <lineage>
        <taxon>Bacteria</taxon>
        <taxon>Bacillati</taxon>
        <taxon>Actinomycetota</taxon>
        <taxon>Actinomycetes</taxon>
        <taxon>Micromonosporales</taxon>
        <taxon>Micromonosporaceae</taxon>
        <taxon>Micromonospora</taxon>
    </lineage>
</organism>